<comment type="cofactor">
    <cofactor evidence="1 6">
        <name>FAD</name>
        <dbReference type="ChEBI" id="CHEBI:57692"/>
    </cofactor>
</comment>
<dbReference type="OrthoDB" id="9802447at2"/>
<dbReference type="InterPro" id="IPR046373">
    <property type="entry name" value="Acyl-CoA_Oxase/DH_mid-dom_sf"/>
</dbReference>
<feature type="domain" description="Acyl-CoA oxidase/dehydrogenase middle" evidence="8">
    <location>
        <begin position="121"/>
        <end position="213"/>
    </location>
</feature>
<evidence type="ECO:0000259" key="7">
    <source>
        <dbReference type="Pfam" id="PF00441"/>
    </source>
</evidence>
<sequence length="379" mass="41250">MDFGFTKEEALLQKMAREFAEKHIEPLAEKIDQENEVPKEILEGLAELELFGVPFPEKYGGADGGYAGYVLAVEQIARCSSGVGMIMSAHTLSVGAIGVFGTEDQKKKYMPPCCQGKQIASFAFTEPGTGSDPKQITSTAVKDGDSYILNGTKRFISNANFPGPIVIFARESESNEITAFIVDKFCEGYSISEPWKKMGMHGGPLLDVYLKDVRVPAENVLGQIGQGYPILQMGISFGKVGVSSCALGGMLAAYEEALKYAKEKTHRGAPIAKFQAIQLRIADLAMKYEASRWLTYRLGYLADNVKNPAVFAKEAALTKTVVCENSADVARISLDVHGSYGAMEDYKISRLYRDAIMGPQIEGVTDMQKMIISGVILKG</sequence>
<keyword evidence="3 6" id="KW-0285">Flavoprotein</keyword>
<dbReference type="Gene3D" id="1.20.140.10">
    <property type="entry name" value="Butyryl-CoA Dehydrogenase, subunit A, domain 3"/>
    <property type="match status" value="1"/>
</dbReference>
<proteinExistence type="inferred from homology"/>
<dbReference type="GO" id="GO:0050660">
    <property type="term" value="F:flavin adenine dinucleotide binding"/>
    <property type="evidence" value="ECO:0007669"/>
    <property type="project" value="InterPro"/>
</dbReference>
<dbReference type="SUPFAM" id="SSF56645">
    <property type="entry name" value="Acyl-CoA dehydrogenase NM domain-like"/>
    <property type="match status" value="1"/>
</dbReference>
<name>A0A0E4C9K0_9FIRM</name>
<dbReference type="Gene3D" id="1.10.540.10">
    <property type="entry name" value="Acyl-CoA dehydrogenase/oxidase, N-terminal domain"/>
    <property type="match status" value="1"/>
</dbReference>
<dbReference type="EMBL" id="CGIH01000047">
    <property type="protein sequence ID" value="CFY03008.1"/>
    <property type="molecule type" value="Genomic_DNA"/>
</dbReference>
<comment type="similarity">
    <text evidence="2 6">Belongs to the acyl-CoA dehydrogenase family.</text>
</comment>
<dbReference type="Proteomes" id="UP000045545">
    <property type="component" value="Unassembled WGS sequence"/>
</dbReference>
<dbReference type="Pfam" id="PF02771">
    <property type="entry name" value="Acyl-CoA_dh_N"/>
    <property type="match status" value="1"/>
</dbReference>
<dbReference type="FunFam" id="1.10.540.10:FF:000002">
    <property type="entry name" value="Acyl-CoA dehydrogenase FadE19"/>
    <property type="match status" value="1"/>
</dbReference>
<feature type="domain" description="Acyl-CoA dehydrogenase/oxidase N-terminal" evidence="9">
    <location>
        <begin position="6"/>
        <end position="117"/>
    </location>
</feature>
<evidence type="ECO:0000256" key="4">
    <source>
        <dbReference type="ARBA" id="ARBA00022827"/>
    </source>
</evidence>
<keyword evidence="5 6" id="KW-0560">Oxidoreductase</keyword>
<evidence type="ECO:0000313" key="11">
    <source>
        <dbReference type="Proteomes" id="UP000045545"/>
    </source>
</evidence>
<keyword evidence="4 6" id="KW-0274">FAD</keyword>
<evidence type="ECO:0000256" key="2">
    <source>
        <dbReference type="ARBA" id="ARBA00009347"/>
    </source>
</evidence>
<evidence type="ECO:0000256" key="5">
    <source>
        <dbReference type="ARBA" id="ARBA00023002"/>
    </source>
</evidence>
<reference evidence="10 11" key="1">
    <citation type="submission" date="2015-03" db="EMBL/GenBank/DDBJ databases">
        <authorList>
            <person name="Murphy D."/>
        </authorList>
    </citation>
    <scope>NUCLEOTIDE SEQUENCE [LARGE SCALE GENOMIC DNA]</scope>
    <source>
        <strain evidence="10 11">OL-4</strain>
    </source>
</reference>
<evidence type="ECO:0000259" key="9">
    <source>
        <dbReference type="Pfam" id="PF02771"/>
    </source>
</evidence>
<dbReference type="PIRSF" id="PIRSF016578">
    <property type="entry name" value="HsaA"/>
    <property type="match status" value="1"/>
</dbReference>
<dbReference type="GO" id="GO:0003995">
    <property type="term" value="F:acyl-CoA dehydrogenase activity"/>
    <property type="evidence" value="ECO:0007669"/>
    <property type="project" value="TreeGrafter"/>
</dbReference>
<dbReference type="InterPro" id="IPR006091">
    <property type="entry name" value="Acyl-CoA_Oxase/DH_mid-dom"/>
</dbReference>
<evidence type="ECO:0000256" key="6">
    <source>
        <dbReference type="RuleBase" id="RU362125"/>
    </source>
</evidence>
<dbReference type="SUPFAM" id="SSF47203">
    <property type="entry name" value="Acyl-CoA dehydrogenase C-terminal domain-like"/>
    <property type="match status" value="1"/>
</dbReference>
<evidence type="ECO:0000313" key="10">
    <source>
        <dbReference type="EMBL" id="CFY03008.1"/>
    </source>
</evidence>
<evidence type="ECO:0000259" key="8">
    <source>
        <dbReference type="Pfam" id="PF02770"/>
    </source>
</evidence>
<dbReference type="InterPro" id="IPR036250">
    <property type="entry name" value="AcylCo_DH-like_C"/>
</dbReference>
<protein>
    <submittedName>
        <fullName evidence="10">Acyl-CoA dehydrogenase/oxidase C-terminal</fullName>
    </submittedName>
</protein>
<gene>
    <name evidence="10" type="ORF">2604</name>
</gene>
<dbReference type="PANTHER" id="PTHR43884">
    <property type="entry name" value="ACYL-COA DEHYDROGENASE"/>
    <property type="match status" value="1"/>
</dbReference>
<dbReference type="InterPro" id="IPR013786">
    <property type="entry name" value="AcylCoA_DH/ox_N"/>
</dbReference>
<dbReference type="PANTHER" id="PTHR43884:SF12">
    <property type="entry name" value="ISOVALERYL-COA DEHYDROGENASE, MITOCHONDRIAL-RELATED"/>
    <property type="match status" value="1"/>
</dbReference>
<keyword evidence="11" id="KW-1185">Reference proteome</keyword>
<dbReference type="InterPro" id="IPR009100">
    <property type="entry name" value="AcylCoA_DH/oxidase_NM_dom_sf"/>
</dbReference>
<dbReference type="Gene3D" id="2.40.110.10">
    <property type="entry name" value="Butyryl-CoA Dehydrogenase, subunit A, domain 2"/>
    <property type="match status" value="1"/>
</dbReference>
<accession>A0A0E4C9K0</accession>
<feature type="domain" description="Acyl-CoA dehydrogenase/oxidase C-terminal" evidence="7">
    <location>
        <begin position="225"/>
        <end position="374"/>
    </location>
</feature>
<dbReference type="STRING" id="690567.2604"/>
<dbReference type="RefSeq" id="WP_046499698.1">
    <property type="nucleotide sequence ID" value="NZ_CGIH01000047.1"/>
</dbReference>
<dbReference type="InterPro" id="IPR009075">
    <property type="entry name" value="AcylCo_DH/oxidase_C"/>
</dbReference>
<evidence type="ECO:0000256" key="1">
    <source>
        <dbReference type="ARBA" id="ARBA00001974"/>
    </source>
</evidence>
<evidence type="ECO:0000256" key="3">
    <source>
        <dbReference type="ARBA" id="ARBA00022630"/>
    </source>
</evidence>
<dbReference type="Pfam" id="PF00441">
    <property type="entry name" value="Acyl-CoA_dh_1"/>
    <property type="match status" value="1"/>
</dbReference>
<dbReference type="AlphaFoldDB" id="A0A0E4C9K0"/>
<organism evidence="10 11">
    <name type="scientific">Syntrophomonas zehnderi OL-4</name>
    <dbReference type="NCBI Taxonomy" id="690567"/>
    <lineage>
        <taxon>Bacteria</taxon>
        <taxon>Bacillati</taxon>
        <taxon>Bacillota</taxon>
        <taxon>Clostridia</taxon>
        <taxon>Eubacteriales</taxon>
        <taxon>Syntrophomonadaceae</taxon>
        <taxon>Syntrophomonas</taxon>
    </lineage>
</organism>
<dbReference type="Pfam" id="PF02770">
    <property type="entry name" value="Acyl-CoA_dh_M"/>
    <property type="match status" value="1"/>
</dbReference>
<dbReference type="InterPro" id="IPR037069">
    <property type="entry name" value="AcylCoA_DH/ox_N_sf"/>
</dbReference>